<dbReference type="GO" id="GO:0003700">
    <property type="term" value="F:DNA-binding transcription factor activity"/>
    <property type="evidence" value="ECO:0007669"/>
    <property type="project" value="InterPro"/>
</dbReference>
<dbReference type="GO" id="GO:0003677">
    <property type="term" value="F:DNA binding"/>
    <property type="evidence" value="ECO:0007669"/>
    <property type="project" value="UniProtKB-KW"/>
</dbReference>
<dbReference type="EMBL" id="JAUSRV010000020">
    <property type="protein sequence ID" value="MDP9974831.1"/>
    <property type="molecule type" value="Genomic_DNA"/>
</dbReference>
<gene>
    <name evidence="7" type="ORF">J2W39_006115</name>
</gene>
<evidence type="ECO:0000256" key="1">
    <source>
        <dbReference type="ARBA" id="ARBA00009437"/>
    </source>
</evidence>
<evidence type="ECO:0000256" key="2">
    <source>
        <dbReference type="ARBA" id="ARBA00023015"/>
    </source>
</evidence>
<dbReference type="SUPFAM" id="SSF46785">
    <property type="entry name" value="Winged helix' DNA-binding domain"/>
    <property type="match status" value="1"/>
</dbReference>
<name>A0AAW8EPM6_VARPD</name>
<evidence type="ECO:0000256" key="4">
    <source>
        <dbReference type="ARBA" id="ARBA00023159"/>
    </source>
</evidence>
<keyword evidence="2" id="KW-0805">Transcription regulation</keyword>
<dbReference type="Gene3D" id="3.40.190.290">
    <property type="match status" value="1"/>
</dbReference>
<dbReference type="PANTHER" id="PTHR30293">
    <property type="entry name" value="TRANSCRIPTIONAL REGULATORY PROTEIN NAC-RELATED"/>
    <property type="match status" value="1"/>
</dbReference>
<dbReference type="AlphaFoldDB" id="A0AAW8EPM6"/>
<accession>A0AAW8EPM6</accession>
<evidence type="ECO:0000313" key="8">
    <source>
        <dbReference type="Proteomes" id="UP001224845"/>
    </source>
</evidence>
<dbReference type="RefSeq" id="WP_307596866.1">
    <property type="nucleotide sequence ID" value="NZ_JAUSRV010000020.1"/>
</dbReference>
<keyword evidence="5" id="KW-0804">Transcription</keyword>
<keyword evidence="4" id="KW-0010">Activator</keyword>
<dbReference type="InterPro" id="IPR005119">
    <property type="entry name" value="LysR_subst-bd"/>
</dbReference>
<proteinExistence type="inferred from homology"/>
<feature type="domain" description="HTH lysR-type" evidence="6">
    <location>
        <begin position="1"/>
        <end position="58"/>
    </location>
</feature>
<evidence type="ECO:0000259" key="6">
    <source>
        <dbReference type="PROSITE" id="PS50931"/>
    </source>
</evidence>
<sequence>MDIKQLRAFLAIADTGSITRASETLHLVQPALSRQLRMLEDELGTTLFERTPRGMDLTDAGARLIDRARRALREIDGARTDILAANPGAVRGTVELGLLTSQSEMIAAPLVAALRSSHPDLLLRIFTSYSDRLREWLESGDVGLAMLTDYKQSSQLDMQPLFAEQLCLVGGPALEDHGREPMGLQRLVRLPLILPTFYRGLRLILDHASEAQGVKLNVIAETNDTRVQKEMLHLNLGYAVLPINIVAAEAASGQLKFTPLANEELQRRTGIAVSMMRRNSLAVRAVANELNALTRTLIQEGRWVGATWIGED</sequence>
<dbReference type="Gene3D" id="1.10.10.10">
    <property type="entry name" value="Winged helix-like DNA-binding domain superfamily/Winged helix DNA-binding domain"/>
    <property type="match status" value="1"/>
</dbReference>
<dbReference type="InterPro" id="IPR036390">
    <property type="entry name" value="WH_DNA-bd_sf"/>
</dbReference>
<protein>
    <submittedName>
        <fullName evidence="7">DNA-binding transcriptional LysR family regulator</fullName>
    </submittedName>
</protein>
<dbReference type="InterPro" id="IPR000847">
    <property type="entry name" value="LysR_HTH_N"/>
</dbReference>
<evidence type="ECO:0000313" key="7">
    <source>
        <dbReference type="EMBL" id="MDP9974831.1"/>
    </source>
</evidence>
<reference evidence="7" key="1">
    <citation type="submission" date="2023-07" db="EMBL/GenBank/DDBJ databases">
        <title>Sorghum-associated microbial communities from plants grown in Nebraska, USA.</title>
        <authorList>
            <person name="Schachtman D."/>
        </authorList>
    </citation>
    <scope>NUCLEOTIDE SEQUENCE</scope>
    <source>
        <strain evidence="7">DS3315</strain>
    </source>
</reference>
<keyword evidence="3 7" id="KW-0238">DNA-binding</keyword>
<dbReference type="FunFam" id="1.10.10.10:FF:000001">
    <property type="entry name" value="LysR family transcriptional regulator"/>
    <property type="match status" value="1"/>
</dbReference>
<evidence type="ECO:0000256" key="3">
    <source>
        <dbReference type="ARBA" id="ARBA00023125"/>
    </source>
</evidence>
<dbReference type="Pfam" id="PF00126">
    <property type="entry name" value="HTH_1"/>
    <property type="match status" value="1"/>
</dbReference>
<dbReference type="PANTHER" id="PTHR30293:SF0">
    <property type="entry name" value="NITROGEN ASSIMILATION REGULATORY PROTEIN NAC"/>
    <property type="match status" value="1"/>
</dbReference>
<evidence type="ECO:0000256" key="5">
    <source>
        <dbReference type="ARBA" id="ARBA00023163"/>
    </source>
</evidence>
<dbReference type="Pfam" id="PF03466">
    <property type="entry name" value="LysR_substrate"/>
    <property type="match status" value="1"/>
</dbReference>
<comment type="caution">
    <text evidence="7">The sequence shown here is derived from an EMBL/GenBank/DDBJ whole genome shotgun (WGS) entry which is preliminary data.</text>
</comment>
<dbReference type="InterPro" id="IPR036388">
    <property type="entry name" value="WH-like_DNA-bd_sf"/>
</dbReference>
<dbReference type="SUPFAM" id="SSF53850">
    <property type="entry name" value="Periplasmic binding protein-like II"/>
    <property type="match status" value="1"/>
</dbReference>
<dbReference type="Proteomes" id="UP001224845">
    <property type="component" value="Unassembled WGS sequence"/>
</dbReference>
<comment type="similarity">
    <text evidence="1">Belongs to the LysR transcriptional regulatory family.</text>
</comment>
<dbReference type="PRINTS" id="PR00039">
    <property type="entry name" value="HTHLYSR"/>
</dbReference>
<dbReference type="PROSITE" id="PS50931">
    <property type="entry name" value="HTH_LYSR"/>
    <property type="match status" value="1"/>
</dbReference>
<organism evidence="7 8">
    <name type="scientific">Variovorax paradoxus</name>
    <dbReference type="NCBI Taxonomy" id="34073"/>
    <lineage>
        <taxon>Bacteria</taxon>
        <taxon>Pseudomonadati</taxon>
        <taxon>Pseudomonadota</taxon>
        <taxon>Betaproteobacteria</taxon>
        <taxon>Burkholderiales</taxon>
        <taxon>Comamonadaceae</taxon>
        <taxon>Variovorax</taxon>
    </lineage>
</organism>
<dbReference type="GO" id="GO:2000142">
    <property type="term" value="P:regulation of DNA-templated transcription initiation"/>
    <property type="evidence" value="ECO:0007669"/>
    <property type="project" value="TreeGrafter"/>
</dbReference>